<name>A0ACB9LD76_BAUVA</name>
<evidence type="ECO:0000313" key="1">
    <source>
        <dbReference type="EMBL" id="KAI4307539.1"/>
    </source>
</evidence>
<dbReference type="Proteomes" id="UP000828941">
    <property type="component" value="Chromosome 12"/>
</dbReference>
<dbReference type="EMBL" id="CM039437">
    <property type="protein sequence ID" value="KAI4307539.1"/>
    <property type="molecule type" value="Genomic_DNA"/>
</dbReference>
<accession>A0ACB9LD76</accession>
<sequence>MSFCPLHYMAASLTHPPLLPKHRDLVVRLCHKVPPSVLLLQMCHKFEEVRQLHAQFLVTGLLGHPLNAGRLIESYVEFSGINYAISVFETIPSPDIFAYNNIIRGLTLCKFPHEALLLFNKLLQEGRNPDSFTYTFVLKACSHLEVLSEGEQVHCHMIKAGVAMGTHITSSLIKMYTNADMIPCAERVLAELSQVKVPTFNSMLSGMYNDVKRGNWALRHLMDLAPQSGDRYKLAGLMFANAGVKENAYEIRKFMKENSLKSRRGLSYVQVQGKVHEFVAGDIIHNDVREIYRLWGGLTD</sequence>
<evidence type="ECO:0000313" key="2">
    <source>
        <dbReference type="Proteomes" id="UP000828941"/>
    </source>
</evidence>
<protein>
    <submittedName>
        <fullName evidence="1">Uncharacterized protein</fullName>
    </submittedName>
</protein>
<organism evidence="1 2">
    <name type="scientific">Bauhinia variegata</name>
    <name type="common">Purple orchid tree</name>
    <name type="synonym">Phanera variegata</name>
    <dbReference type="NCBI Taxonomy" id="167791"/>
    <lineage>
        <taxon>Eukaryota</taxon>
        <taxon>Viridiplantae</taxon>
        <taxon>Streptophyta</taxon>
        <taxon>Embryophyta</taxon>
        <taxon>Tracheophyta</taxon>
        <taxon>Spermatophyta</taxon>
        <taxon>Magnoliopsida</taxon>
        <taxon>eudicotyledons</taxon>
        <taxon>Gunneridae</taxon>
        <taxon>Pentapetalae</taxon>
        <taxon>rosids</taxon>
        <taxon>fabids</taxon>
        <taxon>Fabales</taxon>
        <taxon>Fabaceae</taxon>
        <taxon>Cercidoideae</taxon>
        <taxon>Cercideae</taxon>
        <taxon>Bauhiniinae</taxon>
        <taxon>Bauhinia</taxon>
    </lineage>
</organism>
<gene>
    <name evidence="1" type="ORF">L6164_030715</name>
</gene>
<reference evidence="1 2" key="1">
    <citation type="journal article" date="2022" name="DNA Res.">
        <title>Chromosomal-level genome assembly of the orchid tree Bauhinia variegata (Leguminosae; Cercidoideae) supports the allotetraploid origin hypothesis of Bauhinia.</title>
        <authorList>
            <person name="Zhong Y."/>
            <person name="Chen Y."/>
            <person name="Zheng D."/>
            <person name="Pang J."/>
            <person name="Liu Y."/>
            <person name="Luo S."/>
            <person name="Meng S."/>
            <person name="Qian L."/>
            <person name="Wei D."/>
            <person name="Dai S."/>
            <person name="Zhou R."/>
        </authorList>
    </citation>
    <scope>NUCLEOTIDE SEQUENCE [LARGE SCALE GENOMIC DNA]</scope>
    <source>
        <strain evidence="1">BV-YZ2020</strain>
    </source>
</reference>
<keyword evidence="2" id="KW-1185">Reference proteome</keyword>
<proteinExistence type="predicted"/>
<comment type="caution">
    <text evidence="1">The sequence shown here is derived from an EMBL/GenBank/DDBJ whole genome shotgun (WGS) entry which is preliminary data.</text>
</comment>